<evidence type="ECO:0000256" key="4">
    <source>
        <dbReference type="SAM" id="MobiDB-lite"/>
    </source>
</evidence>
<dbReference type="AlphaFoldDB" id="A0A0D6EFJ0"/>
<dbReference type="PROSITE" id="PS50294">
    <property type="entry name" value="WD_REPEATS_REGION"/>
    <property type="match status" value="5"/>
</dbReference>
<evidence type="ECO:0000313" key="7">
    <source>
        <dbReference type="Proteomes" id="UP000243876"/>
    </source>
</evidence>
<dbReference type="Pfam" id="PF00400">
    <property type="entry name" value="WD40"/>
    <property type="match status" value="6"/>
</dbReference>
<keyword evidence="1 3" id="KW-0853">WD repeat</keyword>
<accession>A0A0D6EFJ0</accession>
<dbReference type="Gene3D" id="2.130.10.10">
    <property type="entry name" value="YVTN repeat-like/Quinoprotein amine dehydrogenase"/>
    <property type="match status" value="2"/>
</dbReference>
<dbReference type="Proteomes" id="UP000243876">
    <property type="component" value="Unassembled WGS sequence"/>
</dbReference>
<organism evidence="6 7">
    <name type="scientific">Sporidiobolus salmonicolor</name>
    <name type="common">Yeast-like fungus</name>
    <name type="synonym">Sporobolomyces salmonicolor</name>
    <dbReference type="NCBI Taxonomy" id="5005"/>
    <lineage>
        <taxon>Eukaryota</taxon>
        <taxon>Fungi</taxon>
        <taxon>Dikarya</taxon>
        <taxon>Basidiomycota</taxon>
        <taxon>Pucciniomycotina</taxon>
        <taxon>Microbotryomycetes</taxon>
        <taxon>Sporidiobolales</taxon>
        <taxon>Sporidiobolaceae</taxon>
        <taxon>Sporobolomyces</taxon>
    </lineage>
</organism>
<dbReference type="InterPro" id="IPR001810">
    <property type="entry name" value="F-box_dom"/>
</dbReference>
<dbReference type="SUPFAM" id="SSF81383">
    <property type="entry name" value="F-box domain"/>
    <property type="match status" value="1"/>
</dbReference>
<dbReference type="EMBL" id="CENE01000001">
    <property type="protein sequence ID" value="CEQ38729.1"/>
    <property type="molecule type" value="Genomic_DNA"/>
</dbReference>
<name>A0A0D6EFJ0_SPOSA</name>
<evidence type="ECO:0000313" key="6">
    <source>
        <dbReference type="EMBL" id="CEQ38729.1"/>
    </source>
</evidence>
<dbReference type="SMART" id="SM00320">
    <property type="entry name" value="WD40"/>
    <property type="match status" value="7"/>
</dbReference>
<dbReference type="InterPro" id="IPR001680">
    <property type="entry name" value="WD40_rpt"/>
</dbReference>
<evidence type="ECO:0000256" key="2">
    <source>
        <dbReference type="ARBA" id="ARBA00022737"/>
    </source>
</evidence>
<feature type="region of interest" description="Disordered" evidence="4">
    <location>
        <begin position="100"/>
        <end position="211"/>
    </location>
</feature>
<feature type="compositionally biased region" description="Low complexity" evidence="4">
    <location>
        <begin position="103"/>
        <end position="123"/>
    </location>
</feature>
<feature type="region of interest" description="Disordered" evidence="4">
    <location>
        <begin position="368"/>
        <end position="410"/>
    </location>
</feature>
<feature type="domain" description="F-box" evidence="5">
    <location>
        <begin position="230"/>
        <end position="276"/>
    </location>
</feature>
<feature type="repeat" description="WD" evidence="3">
    <location>
        <begin position="739"/>
        <end position="780"/>
    </location>
</feature>
<feature type="repeat" description="WD" evidence="3">
    <location>
        <begin position="617"/>
        <end position="656"/>
    </location>
</feature>
<reference evidence="7" key="1">
    <citation type="submission" date="2015-02" db="EMBL/GenBank/DDBJ databases">
        <authorList>
            <person name="Gon?alves P."/>
        </authorList>
    </citation>
    <scope>NUCLEOTIDE SEQUENCE [LARGE SCALE GENOMIC DNA]</scope>
</reference>
<dbReference type="InterPro" id="IPR020472">
    <property type="entry name" value="WD40_PAC1"/>
</dbReference>
<keyword evidence="2" id="KW-0677">Repeat</keyword>
<dbReference type="PROSITE" id="PS50181">
    <property type="entry name" value="FBOX"/>
    <property type="match status" value="1"/>
</dbReference>
<dbReference type="PANTHER" id="PTHR14604:SF4">
    <property type="entry name" value="F-BOX DOMAIN-CONTAINING PROTEIN"/>
    <property type="match status" value="1"/>
</dbReference>
<feature type="region of interest" description="Disordered" evidence="4">
    <location>
        <begin position="423"/>
        <end position="491"/>
    </location>
</feature>
<feature type="repeat" description="WD" evidence="3">
    <location>
        <begin position="697"/>
        <end position="738"/>
    </location>
</feature>
<feature type="repeat" description="WD" evidence="3">
    <location>
        <begin position="657"/>
        <end position="696"/>
    </location>
</feature>
<sequence length="823" mass="89116">MDDPVIARRSPPRPAPASDGTGTIPASRSRADADANRLPDEDQEHLDPPPAGLSSHGGPLESVSPSSSAPRSSVNPISFLSSSSPSRAISRIWDRFSPPSLPSPFSLPHVPSLPTSLLTRSSAPPDPPPAAPDDFRRRRPPTPEERDSASQLSFSLRRAAGARWTRSGDSARRSASVGEGWEPFKLPTMPKWTPGKGKEKEKQLDSDDNMLEGTGIDDEACFVDGWEGKVDFLVSLPSEISLYILLHLDFRSLLSCGVVSRQWRALSLDPLIWRDLFHQNPRWVIRPEAYRLASQTASAAAALAAASSSSAATHGGYFGDRPVMPNLKRAASSFGKAGVKRVVTGADRVTHGGAALGRKLTGIVTDLGSLSLTPPGSRSTSRAASEAGDGERSRPSTPLAADPSMPTRPSIARRSTATALMTLTSPAGPSTSTLSTHAFASPPSTSSLSRTNSSTALSSLASSLSSLPPNLTPSRRASTATIPPLLPPPSPSLTFRPEAPLFLDWPRLFRDRWLLEGRWEKGKPSWNWLEGHEDSVYCVQFDEKKVISGSRDKTIRIWDLASGTTTRTLTGHEGSVLCLQYDDQVLISGSSDSRILVWDLVGEEGTGRGKYEVKMSLVGHAMGVLDLCFDDKWIVSCSKDTTTRVWNRQTGELYRTLSGHRGPVNAVALRSDQVITASGDALMKLWDLHTGQTLRTFTGHSRGLACVSWAPSGREFVSGGNDKVIKLWNAETGECVRTFEGHQDLVRSLSFDEQSRRIVSASYDRSTRVWDADTGEMKTRYRSHASLVFDVAFDASRIVSSSHDQRILVMDFGAGLDVTKFAS</sequence>
<evidence type="ECO:0000256" key="1">
    <source>
        <dbReference type="ARBA" id="ARBA00022574"/>
    </source>
</evidence>
<dbReference type="InterPro" id="IPR036047">
    <property type="entry name" value="F-box-like_dom_sf"/>
</dbReference>
<feature type="repeat" description="WD" evidence="3">
    <location>
        <begin position="529"/>
        <end position="568"/>
    </location>
</feature>
<keyword evidence="7" id="KW-1185">Reference proteome</keyword>
<feature type="compositionally biased region" description="Polar residues" evidence="4">
    <location>
        <begin position="423"/>
        <end position="438"/>
    </location>
</feature>
<protein>
    <submittedName>
        <fullName evidence="6">SPOSA6832_00173-mRNA-1:cds</fullName>
    </submittedName>
</protein>
<dbReference type="InterPro" id="IPR036322">
    <property type="entry name" value="WD40_repeat_dom_sf"/>
</dbReference>
<dbReference type="Gene3D" id="1.20.1280.50">
    <property type="match status" value="1"/>
</dbReference>
<feature type="compositionally biased region" description="Low complexity" evidence="4">
    <location>
        <begin position="441"/>
        <end position="475"/>
    </location>
</feature>
<dbReference type="InterPro" id="IPR050995">
    <property type="entry name" value="WD-F-box_domain-protein"/>
</dbReference>
<feature type="repeat" description="WD" evidence="3">
    <location>
        <begin position="569"/>
        <end position="600"/>
    </location>
</feature>
<dbReference type="SMART" id="SM00256">
    <property type="entry name" value="FBOX"/>
    <property type="match status" value="1"/>
</dbReference>
<evidence type="ECO:0000256" key="3">
    <source>
        <dbReference type="PROSITE-ProRule" id="PRU00221"/>
    </source>
</evidence>
<feature type="compositionally biased region" description="Basic and acidic residues" evidence="4">
    <location>
        <begin position="196"/>
        <end position="205"/>
    </location>
</feature>
<dbReference type="InterPro" id="IPR019775">
    <property type="entry name" value="WD40_repeat_CS"/>
</dbReference>
<dbReference type="Pfam" id="PF12937">
    <property type="entry name" value="F-box-like"/>
    <property type="match status" value="1"/>
</dbReference>
<dbReference type="CDD" id="cd00200">
    <property type="entry name" value="WD40"/>
    <property type="match status" value="1"/>
</dbReference>
<feature type="compositionally biased region" description="Basic and acidic residues" evidence="4">
    <location>
        <begin position="29"/>
        <end position="40"/>
    </location>
</feature>
<feature type="non-terminal residue" evidence="6">
    <location>
        <position position="1"/>
    </location>
</feature>
<dbReference type="OrthoDB" id="19711at2759"/>
<dbReference type="PRINTS" id="PR00320">
    <property type="entry name" value="GPROTEINBRPT"/>
</dbReference>
<dbReference type="PROSITE" id="PS00678">
    <property type="entry name" value="WD_REPEATS_1"/>
    <property type="match status" value="4"/>
</dbReference>
<dbReference type="SUPFAM" id="SSF50978">
    <property type="entry name" value="WD40 repeat-like"/>
    <property type="match status" value="1"/>
</dbReference>
<dbReference type="PROSITE" id="PS50082">
    <property type="entry name" value="WD_REPEATS_2"/>
    <property type="match status" value="6"/>
</dbReference>
<feature type="region of interest" description="Disordered" evidence="4">
    <location>
        <begin position="1"/>
        <end position="85"/>
    </location>
</feature>
<evidence type="ECO:0000259" key="5">
    <source>
        <dbReference type="PROSITE" id="PS50181"/>
    </source>
</evidence>
<gene>
    <name evidence="6" type="primary">SPOSA6832_00173</name>
</gene>
<feature type="compositionally biased region" description="Polar residues" evidence="4">
    <location>
        <begin position="368"/>
        <end position="383"/>
    </location>
</feature>
<feature type="compositionally biased region" description="Basic and acidic residues" evidence="4">
    <location>
        <begin position="133"/>
        <end position="148"/>
    </location>
</feature>
<feature type="compositionally biased region" description="Low complexity" evidence="4">
    <location>
        <begin position="62"/>
        <end position="85"/>
    </location>
</feature>
<dbReference type="PANTHER" id="PTHR14604">
    <property type="entry name" value="WD40 REPEAT PF20"/>
    <property type="match status" value="1"/>
</dbReference>
<dbReference type="InterPro" id="IPR015943">
    <property type="entry name" value="WD40/YVTN_repeat-like_dom_sf"/>
</dbReference>
<proteinExistence type="predicted"/>